<name>A0A0K0F623_STRVS</name>
<dbReference type="AlphaFoldDB" id="A0A0K0F623"/>
<keyword evidence="1" id="KW-0732">Signal</keyword>
<reference evidence="2" key="1">
    <citation type="submission" date="2014-07" db="EMBL/GenBank/DDBJ databases">
        <authorList>
            <person name="Martin A.A"/>
            <person name="De Silva N."/>
        </authorList>
    </citation>
    <scope>NUCLEOTIDE SEQUENCE</scope>
</reference>
<organism evidence="2 3">
    <name type="scientific">Strongyloides venezuelensis</name>
    <name type="common">Threadworm</name>
    <dbReference type="NCBI Taxonomy" id="75913"/>
    <lineage>
        <taxon>Eukaryota</taxon>
        <taxon>Metazoa</taxon>
        <taxon>Ecdysozoa</taxon>
        <taxon>Nematoda</taxon>
        <taxon>Chromadorea</taxon>
        <taxon>Rhabditida</taxon>
        <taxon>Tylenchina</taxon>
        <taxon>Panagrolaimomorpha</taxon>
        <taxon>Strongyloidoidea</taxon>
        <taxon>Strongyloididae</taxon>
        <taxon>Strongyloides</taxon>
    </lineage>
</organism>
<dbReference type="STRING" id="75913.A0A0K0F623"/>
<feature type="chain" id="PRO_5005329487" evidence="1">
    <location>
        <begin position="27"/>
        <end position="90"/>
    </location>
</feature>
<evidence type="ECO:0000313" key="3">
    <source>
        <dbReference type="WBParaSite" id="SVE_0426600.1"/>
    </source>
</evidence>
<evidence type="ECO:0000256" key="1">
    <source>
        <dbReference type="SAM" id="SignalP"/>
    </source>
</evidence>
<dbReference type="WBParaSite" id="SVE_0426600.1">
    <property type="protein sequence ID" value="SVE_0426600.1"/>
    <property type="gene ID" value="SVE_0426600"/>
</dbReference>
<accession>A0A0K0F623</accession>
<dbReference type="Proteomes" id="UP000035680">
    <property type="component" value="Unassembled WGS sequence"/>
</dbReference>
<sequence>MTNFFNLKIVFLFTIALNIFSNFVTPYDVSSDIEGDDSLDFTRVVRAPNVKWMRFGKRAPYYGISDKRSPQVKWMRFGKRSDLVNENEIY</sequence>
<protein>
    <submittedName>
        <fullName evidence="3">Uncharacterized protein</fullName>
    </submittedName>
</protein>
<keyword evidence="2" id="KW-1185">Reference proteome</keyword>
<feature type="signal peptide" evidence="1">
    <location>
        <begin position="1"/>
        <end position="26"/>
    </location>
</feature>
<proteinExistence type="predicted"/>
<evidence type="ECO:0000313" key="2">
    <source>
        <dbReference type="Proteomes" id="UP000035680"/>
    </source>
</evidence>
<reference evidence="3" key="2">
    <citation type="submission" date="2015-08" db="UniProtKB">
        <authorList>
            <consortium name="WormBaseParasite"/>
        </authorList>
    </citation>
    <scope>IDENTIFICATION</scope>
</reference>